<dbReference type="AlphaFoldDB" id="A0ABD4VJ99"/>
<proteinExistence type="predicted"/>
<comment type="caution">
    <text evidence="1">The sequence shown here is derived from an EMBL/GenBank/DDBJ whole genome shotgun (WGS) entry which is preliminary data.</text>
</comment>
<evidence type="ECO:0000313" key="1">
    <source>
        <dbReference type="EMBL" id="MCY7034216.1"/>
    </source>
</evidence>
<sequence>MADLHVLLAGKEVIGKTRGFVLSTLRNDQQLITVTRTVTLKLTEMSKMESEIWNYGLENSDIFKDREWRKLRG</sequence>
<dbReference type="EMBL" id="JAKUVJ010000003">
    <property type="protein sequence ID" value="MCY7034216.1"/>
    <property type="molecule type" value="Genomic_DNA"/>
</dbReference>
<name>A0ABD4VJ99_STRSA</name>
<protein>
    <submittedName>
        <fullName evidence="1">Uncharacterized protein</fullName>
    </submittedName>
</protein>
<dbReference type="RefSeq" id="WP_002916832.1">
    <property type="nucleotide sequence ID" value="NZ_CP071416.1"/>
</dbReference>
<gene>
    <name evidence="1" type="ORF">MK406_03890</name>
</gene>
<organism evidence="1 2">
    <name type="scientific">Streptococcus sanguinis</name>
    <dbReference type="NCBI Taxonomy" id="1305"/>
    <lineage>
        <taxon>Bacteria</taxon>
        <taxon>Bacillati</taxon>
        <taxon>Bacillota</taxon>
        <taxon>Bacilli</taxon>
        <taxon>Lactobacillales</taxon>
        <taxon>Streptococcaceae</taxon>
        <taxon>Streptococcus</taxon>
    </lineage>
</organism>
<accession>A0ABD4VJ99</accession>
<evidence type="ECO:0000313" key="2">
    <source>
        <dbReference type="Proteomes" id="UP001208557"/>
    </source>
</evidence>
<reference evidence="1 2" key="1">
    <citation type="journal article" date="2022" name="Med Res Arch">
        <title>Genomic identification of streptococcal strains and relation to clinical characteristics. A substudy to The Partial Oral Treatment of Endocarditis (POET) Trial.</title>
        <authorList>
            <person name="Christensen J."/>
            <person name="Jensen C."/>
            <person name="Dargis R."/>
            <person name="Nielsen X."/>
            <person name="Pries- Heje M."/>
            <person name="Wiingaard C."/>
            <person name="Ihlemann N."/>
            <person name="Gill S."/>
            <person name="Bruun N."/>
            <person name="Elming H."/>
            <person name="Povlsen J."/>
            <person name="Madsen T."/>
            <person name="Jensen K."/>
            <person name="Fuursted K."/>
            <person name="Ostergaard L."/>
            <person name="Christiansen U."/>
            <person name="Rosenvinge F."/>
            <person name="Helweg-Larsen J."/>
            <person name="Fosbol E."/>
            <person name="Kober L."/>
            <person name="Torp-Pedersen C."/>
            <person name="Tonder N."/>
            <person name="Moser C."/>
            <person name="Iversen K."/>
            <person name="Bundgaard H."/>
        </authorList>
    </citation>
    <scope>NUCLEOTIDE SEQUENCE [LARGE SCALE GENOMIC DNA]</scope>
    <source>
        <strain evidence="1 2">A12055600</strain>
    </source>
</reference>
<dbReference type="Proteomes" id="UP001208557">
    <property type="component" value="Unassembled WGS sequence"/>
</dbReference>